<protein>
    <submittedName>
        <fullName evidence="2">Uncharacterized protein</fullName>
    </submittedName>
</protein>
<evidence type="ECO:0000313" key="2">
    <source>
        <dbReference type="EMBL" id="PHZ86257.1"/>
    </source>
</evidence>
<dbReference type="InterPro" id="IPR045500">
    <property type="entry name" value="DUF6491"/>
</dbReference>
<dbReference type="OrthoDB" id="8481017at2"/>
<organism evidence="2 3">
    <name type="scientific">Paremcibacter congregatus</name>
    <dbReference type="NCBI Taxonomy" id="2043170"/>
    <lineage>
        <taxon>Bacteria</taxon>
        <taxon>Pseudomonadati</taxon>
        <taxon>Pseudomonadota</taxon>
        <taxon>Alphaproteobacteria</taxon>
        <taxon>Emcibacterales</taxon>
        <taxon>Emcibacteraceae</taxon>
        <taxon>Paremcibacter</taxon>
    </lineage>
</organism>
<keyword evidence="3" id="KW-1185">Reference proteome</keyword>
<name>A0A2G4YVB9_9PROT</name>
<sequence>MKLRFAHYFFGFVLLAGGLTAIAEENKVDPLSDPAYKELIASFDKSKDCIFSRTINDWTALDDQRLIVYAPTKKRPYYIKLVQRSLELKFAHTIGVHSRFDNRICPYGGNALFIDGERYTISAIQKLDEDTAKQLLQYQRQKKETKQKQ</sequence>
<feature type="chain" id="PRO_5013888831" evidence="1">
    <location>
        <begin position="24"/>
        <end position="149"/>
    </location>
</feature>
<accession>A0A2G4YVB9</accession>
<evidence type="ECO:0000256" key="1">
    <source>
        <dbReference type="SAM" id="SignalP"/>
    </source>
</evidence>
<dbReference type="Pfam" id="PF20101">
    <property type="entry name" value="DUF6491"/>
    <property type="match status" value="1"/>
</dbReference>
<proteinExistence type="predicted"/>
<keyword evidence="1" id="KW-0732">Signal</keyword>
<dbReference type="EMBL" id="PDEM01000009">
    <property type="protein sequence ID" value="PHZ86257.1"/>
    <property type="molecule type" value="Genomic_DNA"/>
</dbReference>
<evidence type="ECO:0000313" key="3">
    <source>
        <dbReference type="Proteomes" id="UP000229730"/>
    </source>
</evidence>
<gene>
    <name evidence="2" type="ORF">CRD36_06220</name>
</gene>
<feature type="signal peptide" evidence="1">
    <location>
        <begin position="1"/>
        <end position="23"/>
    </location>
</feature>
<dbReference type="AlphaFoldDB" id="A0A2G4YVB9"/>
<comment type="caution">
    <text evidence="2">The sequence shown here is derived from an EMBL/GenBank/DDBJ whole genome shotgun (WGS) entry which is preliminary data.</text>
</comment>
<dbReference type="RefSeq" id="WP_099471841.1">
    <property type="nucleotide sequence ID" value="NZ_CP041025.1"/>
</dbReference>
<dbReference type="Proteomes" id="UP000229730">
    <property type="component" value="Unassembled WGS sequence"/>
</dbReference>
<reference evidence="2 3" key="1">
    <citation type="submission" date="2017-10" db="EMBL/GenBank/DDBJ databases">
        <title>Frigbacter circumglobatus gen. nov. sp. nov., isolated from sediment cultured in situ.</title>
        <authorList>
            <person name="Zhao Z."/>
        </authorList>
    </citation>
    <scope>NUCLEOTIDE SEQUENCE [LARGE SCALE GENOMIC DNA]</scope>
    <source>
        <strain evidence="2 3">ZYL</strain>
    </source>
</reference>
<dbReference type="InParanoid" id="A0A2G4YVB9"/>